<gene>
    <name evidence="2" type="ORF">O3I_027070</name>
</gene>
<accession>K0EUC1</accession>
<dbReference type="KEGG" id="nbr:O3I_027070"/>
<dbReference type="EMBL" id="CP003876">
    <property type="protein sequence ID" value="AFU03363.1"/>
    <property type="molecule type" value="Genomic_DNA"/>
</dbReference>
<keyword evidence="3" id="KW-1185">Reference proteome</keyword>
<feature type="chain" id="PRO_5003831034" description="Lipoprotein" evidence="1">
    <location>
        <begin position="25"/>
        <end position="386"/>
    </location>
</feature>
<keyword evidence="1" id="KW-0732">Signal</keyword>
<reference evidence="2 3" key="1">
    <citation type="journal article" date="2012" name="J. Bacteriol.">
        <title>Complete genome sequence of Nocardia brasiliensis HUJEG-1.</title>
        <authorList>
            <person name="Vera-Cabrera L."/>
            <person name="Ortiz-Lopez R."/>
            <person name="Elizondo-Gonzalez R."/>
            <person name="Perez-Maya A.A."/>
            <person name="Ocampo-Candiani J."/>
        </authorList>
    </citation>
    <scope>NUCLEOTIDE SEQUENCE [LARGE SCALE GENOMIC DNA]</scope>
    <source>
        <strain evidence="3">ATCC 700358</strain>
    </source>
</reference>
<proteinExistence type="predicted"/>
<dbReference type="RefSeq" id="WP_014986218.1">
    <property type="nucleotide sequence ID" value="NC_018681.1"/>
</dbReference>
<name>K0EUC1_NOCB7</name>
<evidence type="ECO:0000313" key="3">
    <source>
        <dbReference type="Proteomes" id="UP000006304"/>
    </source>
</evidence>
<dbReference type="PROSITE" id="PS51257">
    <property type="entry name" value="PROKAR_LIPOPROTEIN"/>
    <property type="match status" value="1"/>
</dbReference>
<evidence type="ECO:0000313" key="2">
    <source>
        <dbReference type="EMBL" id="AFU03363.1"/>
    </source>
</evidence>
<protein>
    <recommendedName>
        <fullName evidence="4">Lipoprotein</fullName>
    </recommendedName>
</protein>
<dbReference type="HOGENOM" id="CLU_715387_0_0_11"/>
<sequence>MVRIRGRWAAGSVALLLALTVSCADRPEYPGSELGGVPGGAVGAVVVGPLALESVGRDDRTMLFVFDHRGQVVGKSLGPAISNNRVLADAGRIVTSFADSVSALAGTGREQFGIERESIVQAAAGQPGSGAATLWYNTGVVNGEYVNRFVSIGSGKSVRTGQVAGIVGTTSYCGESNFAVVRQSFVGTEQNPTKNWLYALGDDNAPVVRGQWDYDPEFRPVTTTSACTADGGELVALYASEQTATGGGTGLTLVRIRTADGARTETALQMPEFGWETHRGSLTVAHGKLYWITRNGEVLSVPLDGTNTVTKEWTVHGPRDKVALSVHGPTVSAISYRGKAEYSRYELATGRRTTGPVALPWLDDIEGSETESGGSIYSVADMAGLD</sequence>
<dbReference type="AlphaFoldDB" id="K0EUC1"/>
<organism evidence="2 3">
    <name type="scientific">Nocardia brasiliensis (strain ATCC 700358 / HUJEG-1)</name>
    <dbReference type="NCBI Taxonomy" id="1133849"/>
    <lineage>
        <taxon>Bacteria</taxon>
        <taxon>Bacillati</taxon>
        <taxon>Actinomycetota</taxon>
        <taxon>Actinomycetes</taxon>
        <taxon>Mycobacteriales</taxon>
        <taxon>Nocardiaceae</taxon>
        <taxon>Nocardia</taxon>
    </lineage>
</organism>
<feature type="signal peptide" evidence="1">
    <location>
        <begin position="1"/>
        <end position="24"/>
    </location>
</feature>
<evidence type="ECO:0008006" key="4">
    <source>
        <dbReference type="Google" id="ProtNLM"/>
    </source>
</evidence>
<dbReference type="Proteomes" id="UP000006304">
    <property type="component" value="Chromosome"/>
</dbReference>
<evidence type="ECO:0000256" key="1">
    <source>
        <dbReference type="SAM" id="SignalP"/>
    </source>
</evidence>